<dbReference type="Pfam" id="PF01070">
    <property type="entry name" value="FMN_dh"/>
    <property type="match status" value="1"/>
</dbReference>
<dbReference type="PIRSF" id="PIRSF000138">
    <property type="entry name" value="Al-hdrx_acd_dh"/>
    <property type="match status" value="1"/>
</dbReference>
<comment type="similarity">
    <text evidence="5">Belongs to the FMN-dependent alpha-hydroxy acid dehydrogenase family.</text>
</comment>
<keyword evidence="9" id="KW-0418">Kinase</keyword>
<dbReference type="GO" id="GO:0016491">
    <property type="term" value="F:oxidoreductase activity"/>
    <property type="evidence" value="ECO:0007669"/>
    <property type="project" value="UniProtKB-KW"/>
</dbReference>
<dbReference type="InterPro" id="IPR008259">
    <property type="entry name" value="FMN_hydac_DH_AS"/>
</dbReference>
<dbReference type="AlphaFoldDB" id="A0A2T7G9I0"/>
<proteinExistence type="inferred from homology"/>
<evidence type="ECO:0000256" key="2">
    <source>
        <dbReference type="ARBA" id="ARBA00022630"/>
    </source>
</evidence>
<dbReference type="EMBL" id="QCYH01000002">
    <property type="protein sequence ID" value="PVA11077.1"/>
    <property type="molecule type" value="Genomic_DNA"/>
</dbReference>
<dbReference type="PROSITE" id="PS51318">
    <property type="entry name" value="TAT"/>
    <property type="match status" value="1"/>
</dbReference>
<keyword evidence="10" id="KW-1185">Reference proteome</keyword>
<dbReference type="InterPro" id="IPR012133">
    <property type="entry name" value="Alpha-hydoxy_acid_DH_FMN"/>
</dbReference>
<dbReference type="InterPro" id="IPR000262">
    <property type="entry name" value="FMN-dep_DH"/>
</dbReference>
<feature type="binding site" evidence="7">
    <location>
        <position position="302"/>
    </location>
    <ligand>
        <name>glyoxylate</name>
        <dbReference type="ChEBI" id="CHEBI:36655"/>
    </ligand>
</feature>
<dbReference type="Proteomes" id="UP000244446">
    <property type="component" value="Unassembled WGS sequence"/>
</dbReference>
<feature type="binding site" evidence="7">
    <location>
        <begin position="330"/>
        <end position="334"/>
    </location>
    <ligand>
        <name>FMN</name>
        <dbReference type="ChEBI" id="CHEBI:58210"/>
    </ligand>
</feature>
<evidence type="ECO:0000313" key="9">
    <source>
        <dbReference type="EMBL" id="PVA11077.1"/>
    </source>
</evidence>
<dbReference type="GO" id="GO:0016301">
    <property type="term" value="F:kinase activity"/>
    <property type="evidence" value="ECO:0007669"/>
    <property type="project" value="UniProtKB-KW"/>
</dbReference>
<feature type="active site" description="Proton acceptor" evidence="6">
    <location>
        <position position="299"/>
    </location>
</feature>
<evidence type="ECO:0000256" key="6">
    <source>
        <dbReference type="PIRSR" id="PIRSR000138-1"/>
    </source>
</evidence>
<feature type="binding site" evidence="7">
    <location>
        <position position="183"/>
    </location>
    <ligand>
        <name>FMN</name>
        <dbReference type="ChEBI" id="CHEBI:58210"/>
    </ligand>
</feature>
<evidence type="ECO:0000256" key="1">
    <source>
        <dbReference type="ARBA" id="ARBA00001917"/>
    </source>
</evidence>
<feature type="binding site" evidence="7">
    <location>
        <begin position="353"/>
        <end position="354"/>
    </location>
    <ligand>
        <name>FMN</name>
        <dbReference type="ChEBI" id="CHEBI:58210"/>
    </ligand>
</feature>
<dbReference type="OrthoDB" id="9770452at2"/>
<evidence type="ECO:0000256" key="3">
    <source>
        <dbReference type="ARBA" id="ARBA00022643"/>
    </source>
</evidence>
<keyword evidence="4" id="KW-0560">Oxidoreductase</keyword>
<evidence type="ECO:0000256" key="4">
    <source>
        <dbReference type="ARBA" id="ARBA00023002"/>
    </source>
</evidence>
<dbReference type="Gene3D" id="3.20.20.70">
    <property type="entry name" value="Aldolase class I"/>
    <property type="match status" value="1"/>
</dbReference>
<feature type="binding site" evidence="7">
    <location>
        <begin position="133"/>
        <end position="135"/>
    </location>
    <ligand>
        <name>FMN</name>
        <dbReference type="ChEBI" id="CHEBI:58210"/>
    </ligand>
</feature>
<sequence>MDESRRNFLGATALGLGTLPFVSPAAAQTTDAAAEAAANDAVKPSAYGASTAGKPLDIISLDRLDTAVQEVIPEAGYQFVSGAAGDEWTLRENRRAFDDFRIEPKRLRGVSSDVDLSIDLLGQTLPFPIFTAPMGAHGMVHEEAEVATARGTGMAGTLYCSSGASHRTLEEIAEATQGPKWFQLYWNNDIEVTKSLLKRAKDAGYSAIVLTADALGPGMPDDFKAMGAPFRQDMVFGNHDPERGGSGNFFDQKVDLDLDAIKFIKDQTGLPVVVKGLLRGDDADRCIGAGADAIQVSNHGGRQIDGVPASIAALPDVAHAVNGRVPVILDSGVRRGIDVIRALAMGANAVAVGRPVMYGLGLGGAQGVQSVLEHLGQDLRSAMLLTGAAKLSDLDPSYINLVGPSAEANRS</sequence>
<keyword evidence="2 7" id="KW-0285">Flavoprotein</keyword>
<feature type="binding site" evidence="7">
    <location>
        <position position="299"/>
    </location>
    <ligand>
        <name>glyoxylate</name>
        <dbReference type="ChEBI" id="CHEBI:36655"/>
    </ligand>
</feature>
<evidence type="ECO:0000256" key="5">
    <source>
        <dbReference type="ARBA" id="ARBA00024042"/>
    </source>
</evidence>
<protein>
    <submittedName>
        <fullName evidence="9">Histidine kinase</fullName>
    </submittedName>
</protein>
<feature type="binding site" evidence="7">
    <location>
        <position position="185"/>
    </location>
    <ligand>
        <name>glyoxylate</name>
        <dbReference type="ChEBI" id="CHEBI:36655"/>
    </ligand>
</feature>
<name>A0A2T7G9I0_9RHOB</name>
<dbReference type="PROSITE" id="PS00557">
    <property type="entry name" value="FMN_HYDROXY_ACID_DH_1"/>
    <property type="match status" value="1"/>
</dbReference>
<evidence type="ECO:0000259" key="8">
    <source>
        <dbReference type="PROSITE" id="PS51349"/>
    </source>
</evidence>
<comment type="cofactor">
    <cofactor evidence="1">
        <name>FMN</name>
        <dbReference type="ChEBI" id="CHEBI:58210"/>
    </cofactor>
</comment>
<dbReference type="SUPFAM" id="SSF51395">
    <property type="entry name" value="FMN-linked oxidoreductases"/>
    <property type="match status" value="1"/>
</dbReference>
<feature type="binding site" evidence="7">
    <location>
        <position position="162"/>
    </location>
    <ligand>
        <name>FMN</name>
        <dbReference type="ChEBI" id="CHEBI:58210"/>
    </ligand>
</feature>
<evidence type="ECO:0000256" key="7">
    <source>
        <dbReference type="PIRSR" id="PIRSR000138-2"/>
    </source>
</evidence>
<keyword evidence="3 7" id="KW-0288">FMN</keyword>
<feature type="binding site" evidence="7">
    <location>
        <position position="211"/>
    </location>
    <ligand>
        <name>FMN</name>
        <dbReference type="ChEBI" id="CHEBI:58210"/>
    </ligand>
</feature>
<dbReference type="SMART" id="SM01240">
    <property type="entry name" value="IMPDH"/>
    <property type="match status" value="1"/>
</dbReference>
<dbReference type="InterPro" id="IPR006311">
    <property type="entry name" value="TAT_signal"/>
</dbReference>
<dbReference type="RefSeq" id="WP_108691051.1">
    <property type="nucleotide sequence ID" value="NZ_QCYH01000002.1"/>
</dbReference>
<keyword evidence="9" id="KW-0808">Transferase</keyword>
<dbReference type="PANTHER" id="PTHR10578:SF107">
    <property type="entry name" value="2-HYDROXYACID OXIDASE 1"/>
    <property type="match status" value="1"/>
</dbReference>
<dbReference type="GO" id="GO:0010181">
    <property type="term" value="F:FMN binding"/>
    <property type="evidence" value="ECO:0007669"/>
    <property type="project" value="InterPro"/>
</dbReference>
<dbReference type="InterPro" id="IPR037396">
    <property type="entry name" value="FMN_HAD"/>
</dbReference>
<comment type="caution">
    <text evidence="9">The sequence shown here is derived from an EMBL/GenBank/DDBJ whole genome shotgun (WGS) entry which is preliminary data.</text>
</comment>
<evidence type="ECO:0000313" key="10">
    <source>
        <dbReference type="Proteomes" id="UP000244446"/>
    </source>
</evidence>
<feature type="binding site" evidence="7">
    <location>
        <position position="297"/>
    </location>
    <ligand>
        <name>FMN</name>
        <dbReference type="ChEBI" id="CHEBI:58210"/>
    </ligand>
</feature>
<feature type="binding site" evidence="7">
    <location>
        <position position="275"/>
    </location>
    <ligand>
        <name>FMN</name>
        <dbReference type="ChEBI" id="CHEBI:58210"/>
    </ligand>
</feature>
<reference evidence="9 10" key="1">
    <citation type="submission" date="2018-04" db="EMBL/GenBank/DDBJ databases">
        <title>Pelagivirga bohaiensis gen. nov., sp. nov., a bacterium isolated from the Bohai Sea.</title>
        <authorList>
            <person name="Ji X."/>
        </authorList>
    </citation>
    <scope>NUCLEOTIDE SEQUENCE [LARGE SCALE GENOMIC DNA]</scope>
    <source>
        <strain evidence="9 10">BH-SD19</strain>
    </source>
</reference>
<accession>A0A2T7G9I0</accession>
<feature type="domain" description="FMN hydroxy acid dehydrogenase" evidence="8">
    <location>
        <begin position="53"/>
        <end position="404"/>
    </location>
</feature>
<dbReference type="PANTHER" id="PTHR10578">
    <property type="entry name" value="S -2-HYDROXY-ACID OXIDASE-RELATED"/>
    <property type="match status" value="1"/>
</dbReference>
<organism evidence="9 10">
    <name type="scientific">Pelagivirga sediminicola</name>
    <dbReference type="NCBI Taxonomy" id="2170575"/>
    <lineage>
        <taxon>Bacteria</taxon>
        <taxon>Pseudomonadati</taxon>
        <taxon>Pseudomonadota</taxon>
        <taxon>Alphaproteobacteria</taxon>
        <taxon>Rhodobacterales</taxon>
        <taxon>Paracoccaceae</taxon>
        <taxon>Pelagivirga</taxon>
    </lineage>
</organism>
<dbReference type="PROSITE" id="PS51349">
    <property type="entry name" value="FMN_HYDROXY_ACID_DH_2"/>
    <property type="match status" value="1"/>
</dbReference>
<dbReference type="InterPro" id="IPR013785">
    <property type="entry name" value="Aldolase_TIM"/>
</dbReference>
<gene>
    <name evidence="9" type="ORF">DC366_04745</name>
</gene>